<proteinExistence type="predicted"/>
<sequence length="72" mass="8416">MRIIYINSENKQINFNGSMQEALELINKEALCIVEISLEALQKMMEMINEFNISEYRNFMEVALIAVLKKLC</sequence>
<protein>
    <submittedName>
        <fullName evidence="1">Uncharacterized protein</fullName>
    </submittedName>
</protein>
<name>A0A829ZD35_9FIRM</name>
<dbReference type="RefSeq" id="WP_172473071.1">
    <property type="nucleotide sequence ID" value="NZ_BLMI01000238.1"/>
</dbReference>
<accession>A0A829ZD35</accession>
<evidence type="ECO:0000313" key="1">
    <source>
        <dbReference type="EMBL" id="GFI41892.1"/>
    </source>
</evidence>
<reference evidence="1 2" key="1">
    <citation type="journal article" date="2020" name="Microbiome">
        <title>Single-cell genomics of uncultured bacteria reveals dietary fiber responders in the mouse gut microbiota.</title>
        <authorList>
            <person name="Chijiiwa R."/>
            <person name="Hosokawa M."/>
            <person name="Kogawa M."/>
            <person name="Nishikawa Y."/>
            <person name="Ide K."/>
            <person name="Sakanashi C."/>
            <person name="Takahashi K."/>
            <person name="Takeyama H."/>
        </authorList>
    </citation>
    <scope>NUCLEOTIDE SEQUENCE [LARGE SCALE GENOMIC DNA]</scope>
    <source>
        <strain evidence="1">IMSAGC_017</strain>
    </source>
</reference>
<dbReference type="EMBL" id="BLMI01000238">
    <property type="protein sequence ID" value="GFI41892.1"/>
    <property type="molecule type" value="Genomic_DNA"/>
</dbReference>
<dbReference type="AlphaFoldDB" id="A0A829ZD35"/>
<dbReference type="Proteomes" id="UP000490821">
    <property type="component" value="Unassembled WGS sequence"/>
</dbReference>
<comment type="caution">
    <text evidence="1">The sequence shown here is derived from an EMBL/GenBank/DDBJ whole genome shotgun (WGS) entry which is preliminary data.</text>
</comment>
<gene>
    <name evidence="1" type="ORF">IMSAGC017_01938</name>
</gene>
<organism evidence="1 2">
    <name type="scientific">Thomasclavelia cocleata</name>
    <dbReference type="NCBI Taxonomy" id="69824"/>
    <lineage>
        <taxon>Bacteria</taxon>
        <taxon>Bacillati</taxon>
        <taxon>Bacillota</taxon>
        <taxon>Erysipelotrichia</taxon>
        <taxon>Erysipelotrichales</taxon>
        <taxon>Coprobacillaceae</taxon>
        <taxon>Thomasclavelia</taxon>
    </lineage>
</organism>
<evidence type="ECO:0000313" key="2">
    <source>
        <dbReference type="Proteomes" id="UP000490821"/>
    </source>
</evidence>